<name>A0A656D9T4_KRYT1</name>
<keyword evidence="1" id="KW-0449">Lipoprotein</keyword>
<accession>A0A656D9T4</accession>
<dbReference type="Proteomes" id="UP000243065">
    <property type="component" value="Unassembled WGS sequence"/>
</dbReference>
<dbReference type="EMBL" id="CZVU01000087">
    <property type="protein sequence ID" value="CUT04310.1"/>
    <property type="molecule type" value="Genomic_DNA"/>
</dbReference>
<organism evidence="1 2">
    <name type="scientific">Kryptobacter tengchongensis</name>
    <dbReference type="NCBI Taxonomy" id="1643429"/>
    <lineage>
        <taxon>Bacteria</taxon>
        <taxon>Pseudomonadati</taxon>
        <taxon>Candidatus Kryptoniota</taxon>
        <taxon>Candidatus Kryptobacter</taxon>
    </lineage>
</organism>
<gene>
    <name evidence="1" type="ORF">JGI24_01466</name>
</gene>
<keyword evidence="2" id="KW-1185">Reference proteome</keyword>
<sequence length="108" mass="12285">MSMKNVILIMILFVFPTSIFAGEKPTWITTKKHPRYPERLYILGVGAAKKTKNKIEDIQKANNEAFADIVKQIRVTVESKTVVEQLEIISLNVHQLSFKSQVNLKLGD</sequence>
<evidence type="ECO:0000313" key="1">
    <source>
        <dbReference type="EMBL" id="CUT04310.1"/>
    </source>
</evidence>
<proteinExistence type="predicted"/>
<dbReference type="AlphaFoldDB" id="A0A656D9T4"/>
<protein>
    <submittedName>
        <fullName evidence="1">LPP20 lipoprotein</fullName>
    </submittedName>
</protein>
<reference evidence="1 2" key="1">
    <citation type="submission" date="2015-11" db="EMBL/GenBank/DDBJ databases">
        <authorList>
            <person name="Varghese N."/>
        </authorList>
    </citation>
    <scope>NUCLEOTIDE SEQUENCE [LARGE SCALE GENOMIC DNA]</scope>
    <source>
        <strain evidence="1 2">JGI-24</strain>
    </source>
</reference>
<dbReference type="RefSeq" id="WP_072150780.1">
    <property type="nucleotide sequence ID" value="NZ_CZVU01000087.1"/>
</dbReference>
<evidence type="ECO:0000313" key="2">
    <source>
        <dbReference type="Proteomes" id="UP000243065"/>
    </source>
</evidence>
<dbReference type="Gene3D" id="3.10.28.20">
    <property type="entry name" value="Acetamidase/Formamidase-like domains"/>
    <property type="match status" value="1"/>
</dbReference>